<evidence type="ECO:0000313" key="7">
    <source>
        <dbReference type="Proteomes" id="UP000034235"/>
    </source>
</evidence>
<accession>A0A0G0JUV7</accession>
<organism evidence="6 7">
    <name type="scientific">Candidatus Daviesbacteria bacterium GW2011_GWA2_38_24</name>
    <dbReference type="NCBI Taxonomy" id="1618422"/>
    <lineage>
        <taxon>Bacteria</taxon>
        <taxon>Candidatus Daviesiibacteriota</taxon>
    </lineage>
</organism>
<dbReference type="GO" id="GO:0016020">
    <property type="term" value="C:membrane"/>
    <property type="evidence" value="ECO:0007669"/>
    <property type="project" value="UniProtKB-SubCell"/>
</dbReference>
<comment type="caution">
    <text evidence="6">The sequence shown here is derived from an EMBL/GenBank/DDBJ whole genome shotgun (WGS) entry which is preliminary data.</text>
</comment>
<evidence type="ECO:0008006" key="8">
    <source>
        <dbReference type="Google" id="ProtNLM"/>
    </source>
</evidence>
<dbReference type="EMBL" id="LBUP01000003">
    <property type="protein sequence ID" value="KKQ66830.1"/>
    <property type="molecule type" value="Genomic_DNA"/>
</dbReference>
<feature type="transmembrane region" description="Helical" evidence="5">
    <location>
        <begin position="6"/>
        <end position="27"/>
    </location>
</feature>
<evidence type="ECO:0000313" key="6">
    <source>
        <dbReference type="EMBL" id="KKQ66830.1"/>
    </source>
</evidence>
<feature type="transmembrane region" description="Helical" evidence="5">
    <location>
        <begin position="226"/>
        <end position="246"/>
    </location>
</feature>
<name>A0A0G0JUV7_9BACT</name>
<dbReference type="AlphaFoldDB" id="A0A0G0JUV7"/>
<keyword evidence="2 5" id="KW-0812">Transmembrane</keyword>
<keyword evidence="4 5" id="KW-0472">Membrane</keyword>
<evidence type="ECO:0000256" key="4">
    <source>
        <dbReference type="ARBA" id="ARBA00023136"/>
    </source>
</evidence>
<dbReference type="InterPro" id="IPR003689">
    <property type="entry name" value="ZIP"/>
</dbReference>
<sequence>MEIGLIILSVLVVSFISFISVFTLAVNANKLNKLLFLLVSFSTGALFGDVFFHLLPEATEEVGLNLTVSLAVLFGILVSFIIEKFIHWRHCHITNQEGHAHPFAYMNLWGDGVHNFIDGLIIGASYLANIPIGIATTLAVIFHEIPQEIGDAGVLLKGGLNKNNVILFNFLTALTAVLGAVVAVAIGSRLGNISSFLIPFAAGNFIYIAGADLIPELHKETKVKNSLMQLIALILGVLVMYLLLFVGE</sequence>
<reference evidence="6 7" key="1">
    <citation type="journal article" date="2015" name="Nature">
        <title>rRNA introns, odd ribosomes, and small enigmatic genomes across a large radiation of phyla.</title>
        <authorList>
            <person name="Brown C.T."/>
            <person name="Hug L.A."/>
            <person name="Thomas B.C."/>
            <person name="Sharon I."/>
            <person name="Castelle C.J."/>
            <person name="Singh A."/>
            <person name="Wilkins M.J."/>
            <person name="Williams K.H."/>
            <person name="Banfield J.F."/>
        </authorList>
    </citation>
    <scope>NUCLEOTIDE SEQUENCE [LARGE SCALE GENOMIC DNA]</scope>
</reference>
<dbReference type="Proteomes" id="UP000034235">
    <property type="component" value="Unassembled WGS sequence"/>
</dbReference>
<feature type="transmembrane region" description="Helical" evidence="5">
    <location>
        <begin position="34"/>
        <end position="56"/>
    </location>
</feature>
<gene>
    <name evidence="6" type="ORF">US86_C0003G0073</name>
</gene>
<comment type="subcellular location">
    <subcellularLocation>
        <location evidence="1">Membrane</location>
        <topology evidence="1">Multi-pass membrane protein</topology>
    </subcellularLocation>
</comment>
<dbReference type="PANTHER" id="PTHR16950">
    <property type="entry name" value="ZINC TRANSPORTER SLC39A7 HISTIDINE-RICH MEMBRANE PROTEIN KE4"/>
    <property type="match status" value="1"/>
</dbReference>
<evidence type="ECO:0000256" key="2">
    <source>
        <dbReference type="ARBA" id="ARBA00022692"/>
    </source>
</evidence>
<dbReference type="GO" id="GO:0005385">
    <property type="term" value="F:zinc ion transmembrane transporter activity"/>
    <property type="evidence" value="ECO:0007669"/>
    <property type="project" value="TreeGrafter"/>
</dbReference>
<evidence type="ECO:0000256" key="1">
    <source>
        <dbReference type="ARBA" id="ARBA00004141"/>
    </source>
</evidence>
<dbReference type="PANTHER" id="PTHR16950:SF16">
    <property type="entry name" value="ZINC TRANSPORTER ZIP13"/>
    <property type="match status" value="1"/>
</dbReference>
<feature type="transmembrane region" description="Helical" evidence="5">
    <location>
        <begin position="62"/>
        <end position="82"/>
    </location>
</feature>
<dbReference type="GO" id="GO:0006882">
    <property type="term" value="P:intracellular zinc ion homeostasis"/>
    <property type="evidence" value="ECO:0007669"/>
    <property type="project" value="TreeGrafter"/>
</dbReference>
<protein>
    <recommendedName>
        <fullName evidence="8">Zinc/iron permease</fullName>
    </recommendedName>
</protein>
<feature type="transmembrane region" description="Helical" evidence="5">
    <location>
        <begin position="193"/>
        <end position="214"/>
    </location>
</feature>
<proteinExistence type="predicted"/>
<keyword evidence="3 5" id="KW-1133">Transmembrane helix</keyword>
<evidence type="ECO:0000256" key="5">
    <source>
        <dbReference type="SAM" id="Phobius"/>
    </source>
</evidence>
<feature type="transmembrane region" description="Helical" evidence="5">
    <location>
        <begin position="165"/>
        <end position="187"/>
    </location>
</feature>
<dbReference type="Pfam" id="PF02535">
    <property type="entry name" value="Zip"/>
    <property type="match status" value="2"/>
</dbReference>
<evidence type="ECO:0000256" key="3">
    <source>
        <dbReference type="ARBA" id="ARBA00022989"/>
    </source>
</evidence>